<feature type="compositionally biased region" description="Polar residues" evidence="1">
    <location>
        <begin position="114"/>
        <end position="123"/>
    </location>
</feature>
<organism evidence="2 3">
    <name type="scientific">Lithospermum erythrorhizon</name>
    <name type="common">Purple gromwell</name>
    <name type="synonym">Lithospermum officinale var. erythrorhizon</name>
    <dbReference type="NCBI Taxonomy" id="34254"/>
    <lineage>
        <taxon>Eukaryota</taxon>
        <taxon>Viridiplantae</taxon>
        <taxon>Streptophyta</taxon>
        <taxon>Embryophyta</taxon>
        <taxon>Tracheophyta</taxon>
        <taxon>Spermatophyta</taxon>
        <taxon>Magnoliopsida</taxon>
        <taxon>eudicotyledons</taxon>
        <taxon>Gunneridae</taxon>
        <taxon>Pentapetalae</taxon>
        <taxon>asterids</taxon>
        <taxon>lamiids</taxon>
        <taxon>Boraginales</taxon>
        <taxon>Boraginaceae</taxon>
        <taxon>Boraginoideae</taxon>
        <taxon>Lithospermeae</taxon>
        <taxon>Lithospermum</taxon>
    </lineage>
</organism>
<reference evidence="2 3" key="1">
    <citation type="submission" date="2024-01" db="EMBL/GenBank/DDBJ databases">
        <title>The complete chloroplast genome sequence of Lithospermum erythrorhizon: insights into the phylogenetic relationship among Boraginaceae species and the maternal lineages of purple gromwells.</title>
        <authorList>
            <person name="Okada T."/>
            <person name="Watanabe K."/>
        </authorList>
    </citation>
    <scope>NUCLEOTIDE SEQUENCE [LARGE SCALE GENOMIC DNA]</scope>
</reference>
<evidence type="ECO:0000256" key="1">
    <source>
        <dbReference type="SAM" id="MobiDB-lite"/>
    </source>
</evidence>
<dbReference type="AlphaFoldDB" id="A0AAV3R4Q7"/>
<name>A0AAV3R4Q7_LITER</name>
<proteinExistence type="predicted"/>
<evidence type="ECO:0000313" key="2">
    <source>
        <dbReference type="EMBL" id="GAA0171379.1"/>
    </source>
</evidence>
<feature type="region of interest" description="Disordered" evidence="1">
    <location>
        <begin position="94"/>
        <end position="123"/>
    </location>
</feature>
<gene>
    <name evidence="2" type="ORF">LIER_25423</name>
</gene>
<comment type="caution">
    <text evidence="2">The sequence shown here is derived from an EMBL/GenBank/DDBJ whole genome shotgun (WGS) entry which is preliminary data.</text>
</comment>
<dbReference type="Proteomes" id="UP001454036">
    <property type="component" value="Unassembled WGS sequence"/>
</dbReference>
<keyword evidence="3" id="KW-1185">Reference proteome</keyword>
<sequence length="123" mass="14131">MLQQKGHAFRSPLTGLGYIPKTPLRVLIKRVNNCHISVVEESSTEDRKMNKRKSIFLRLGARTKSHYPVQRRSVFDRLGARVEEKEPIQRKSVFDKLGKPTLNPIKGHEEGEESSASFFNIEK</sequence>
<protein>
    <submittedName>
        <fullName evidence="2">Uncharacterized protein</fullName>
    </submittedName>
</protein>
<evidence type="ECO:0000313" key="3">
    <source>
        <dbReference type="Proteomes" id="UP001454036"/>
    </source>
</evidence>
<accession>A0AAV3R4Q7</accession>
<dbReference type="EMBL" id="BAABME010007650">
    <property type="protein sequence ID" value="GAA0171379.1"/>
    <property type="molecule type" value="Genomic_DNA"/>
</dbReference>